<evidence type="ECO:0000313" key="1">
    <source>
        <dbReference type="EMBL" id="GAA4462853.1"/>
    </source>
</evidence>
<dbReference type="EMBL" id="BAABHD010000071">
    <property type="protein sequence ID" value="GAA4462853.1"/>
    <property type="molecule type" value="Genomic_DNA"/>
</dbReference>
<reference evidence="2" key="1">
    <citation type="journal article" date="2019" name="Int. J. Syst. Evol. Microbiol.">
        <title>The Global Catalogue of Microorganisms (GCM) 10K type strain sequencing project: providing services to taxonomists for standard genome sequencing and annotation.</title>
        <authorList>
            <consortium name="The Broad Institute Genomics Platform"/>
            <consortium name="The Broad Institute Genome Sequencing Center for Infectious Disease"/>
            <person name="Wu L."/>
            <person name="Ma J."/>
        </authorList>
    </citation>
    <scope>NUCLEOTIDE SEQUENCE [LARGE SCALE GENOMIC DNA]</scope>
    <source>
        <strain evidence="2">JCM 17927</strain>
    </source>
</reference>
<dbReference type="Pfam" id="PF19383">
    <property type="entry name" value="DUF5958"/>
    <property type="match status" value="1"/>
</dbReference>
<keyword evidence="2" id="KW-1185">Reference proteome</keyword>
<organism evidence="1 2">
    <name type="scientific">Nibrella saemangeumensis</name>
    <dbReference type="NCBI Taxonomy" id="1084526"/>
    <lineage>
        <taxon>Bacteria</taxon>
        <taxon>Pseudomonadati</taxon>
        <taxon>Bacteroidota</taxon>
        <taxon>Cytophagia</taxon>
        <taxon>Cytophagales</taxon>
        <taxon>Spirosomataceae</taxon>
        <taxon>Nibrella</taxon>
    </lineage>
</organism>
<comment type="caution">
    <text evidence="1">The sequence shown here is derived from an EMBL/GenBank/DDBJ whole genome shotgun (WGS) entry which is preliminary data.</text>
</comment>
<dbReference type="RefSeq" id="WP_345246349.1">
    <property type="nucleotide sequence ID" value="NZ_BAABHD010000071.1"/>
</dbReference>
<evidence type="ECO:0000313" key="2">
    <source>
        <dbReference type="Proteomes" id="UP001501175"/>
    </source>
</evidence>
<sequence>MRFEEEVVLYQFGQGVRPVEDLVLIFSRLSEEEKQNQFYDLFSLVWGTKQKLSDVEQAIDDQFGNELDSTGAELKNHRFCAALINYWSHPDRHRQMIWLGVPDSLPEGKYEKTYRLLLRLFKAYYQRRKAMNMETPDNWRYWDLSQPETVEELIKAHQNLVEDVYRNPEFRSDFLRLARLEYDHKQSEQARRQQPVPAQKTRHRFATYDEVLTEFVRASNYQAITRYLLYDSLQKALRERYGLTADKSMKILKEVVNRHMQETDTT</sequence>
<name>A0ABP8NB03_9BACT</name>
<dbReference type="InterPro" id="IPR046002">
    <property type="entry name" value="DUF5958"/>
</dbReference>
<dbReference type="Proteomes" id="UP001501175">
    <property type="component" value="Unassembled WGS sequence"/>
</dbReference>
<proteinExistence type="predicted"/>
<accession>A0ABP8NB03</accession>
<gene>
    <name evidence="1" type="ORF">GCM10023189_40090</name>
</gene>
<protein>
    <submittedName>
        <fullName evidence="1">Uncharacterized protein</fullName>
    </submittedName>
</protein>